<dbReference type="NCBIfam" id="NF002150">
    <property type="entry name" value="PRK00982.1-4"/>
    <property type="match status" value="1"/>
</dbReference>
<dbReference type="HAMAP" id="MF_01217">
    <property type="entry name" value="Acyl_carrier"/>
    <property type="match status" value="1"/>
</dbReference>
<organism evidence="9 10">
    <name type="scientific">Streptococcus lutetiensis 033</name>
    <dbReference type="NCBI Taxonomy" id="1076934"/>
    <lineage>
        <taxon>Bacteria</taxon>
        <taxon>Bacillati</taxon>
        <taxon>Bacillota</taxon>
        <taxon>Bacilli</taxon>
        <taxon>Lactobacillales</taxon>
        <taxon>Streptococcaceae</taxon>
        <taxon>Streptococcus</taxon>
    </lineage>
</organism>
<keyword evidence="2 7" id="KW-0444">Lipid biosynthesis</keyword>
<keyword evidence="4 7" id="KW-0276">Fatty acid metabolism</keyword>
<dbReference type="GO" id="GO:0005829">
    <property type="term" value="C:cytosol"/>
    <property type="evidence" value="ECO:0007669"/>
    <property type="project" value="TreeGrafter"/>
</dbReference>
<sequence length="86" mass="10266">MKREDEMTKEAIFKRISFIIKEQMNKPDMKITQTTSLHDDLGVDSIALMEFIINLEDEFHLEIPDEDVEDMKCMGEMMEYLYNRVN</sequence>
<evidence type="ECO:0000256" key="1">
    <source>
        <dbReference type="ARBA" id="ARBA00022450"/>
    </source>
</evidence>
<protein>
    <recommendedName>
        <fullName evidence="7">Acyl carrier protein</fullName>
        <shortName evidence="7">ACP</shortName>
    </recommendedName>
</protein>
<keyword evidence="3 7" id="KW-0597">Phosphoprotein</keyword>
<dbReference type="EMBL" id="CP003025">
    <property type="protein sequence ID" value="AGS04857.1"/>
    <property type="molecule type" value="Genomic_DNA"/>
</dbReference>
<keyword evidence="5 7" id="KW-0443">Lipid metabolism</keyword>
<evidence type="ECO:0000256" key="6">
    <source>
        <dbReference type="ARBA" id="ARBA00023160"/>
    </source>
</evidence>
<comment type="PTM">
    <text evidence="7">4'-phosphopantetheine is transferred from CoA to a specific serine of apo-ACP by AcpS. This modification is essential for activity because fatty acids are bound in thioester linkage to the sulfhydryl of the prosthetic group.</text>
</comment>
<evidence type="ECO:0000256" key="4">
    <source>
        <dbReference type="ARBA" id="ARBA00022832"/>
    </source>
</evidence>
<evidence type="ECO:0000256" key="5">
    <source>
        <dbReference type="ARBA" id="ARBA00023098"/>
    </source>
</evidence>
<dbReference type="Proteomes" id="UP000015268">
    <property type="component" value="Chromosome"/>
</dbReference>
<evidence type="ECO:0000256" key="3">
    <source>
        <dbReference type="ARBA" id="ARBA00022553"/>
    </source>
</evidence>
<dbReference type="Pfam" id="PF00550">
    <property type="entry name" value="PP-binding"/>
    <property type="match status" value="1"/>
</dbReference>
<evidence type="ECO:0000259" key="8">
    <source>
        <dbReference type="PROSITE" id="PS50075"/>
    </source>
</evidence>
<evidence type="ECO:0000313" key="9">
    <source>
        <dbReference type="EMBL" id="AGS04857.1"/>
    </source>
</evidence>
<dbReference type="NCBIfam" id="NF009104">
    <property type="entry name" value="PRK12449.1"/>
    <property type="match status" value="1"/>
</dbReference>
<dbReference type="PANTHER" id="PTHR20863">
    <property type="entry name" value="ACYL CARRIER PROTEIN"/>
    <property type="match status" value="1"/>
</dbReference>
<proteinExistence type="inferred from homology"/>
<keyword evidence="6 7" id="KW-0275">Fatty acid biosynthesis</keyword>
<evidence type="ECO:0000256" key="2">
    <source>
        <dbReference type="ARBA" id="ARBA00022516"/>
    </source>
</evidence>
<dbReference type="PROSITE" id="PS50075">
    <property type="entry name" value="CARRIER"/>
    <property type="match status" value="1"/>
</dbReference>
<evidence type="ECO:0000256" key="7">
    <source>
        <dbReference type="HAMAP-Rule" id="MF_01217"/>
    </source>
</evidence>
<evidence type="ECO:0000313" key="10">
    <source>
        <dbReference type="Proteomes" id="UP000015268"/>
    </source>
</evidence>
<reference evidence="9 10" key="1">
    <citation type="journal article" date="2013" name="BMC Microbiol.">
        <title>Dynamics of fecal microbial communities in children with diarrhea of unknown etiology and genomic analysis of associated Streptococcus lutetiensis.</title>
        <authorList>
            <person name="Jin D."/>
            <person name="Chen C."/>
            <person name="Li L."/>
            <person name="Lu S."/>
            <person name="Li Z."/>
            <person name="Zhou Z."/>
            <person name="Jing H."/>
            <person name="Xu Y."/>
            <person name="Du P."/>
            <person name="Wang H."/>
            <person name="Xiong Y."/>
            <person name="Zheng H."/>
            <person name="Bai X."/>
            <person name="Sun H."/>
            <person name="Wang L."/>
            <person name="Ye C."/>
            <person name="Gottschalk M."/>
            <person name="Xu J."/>
        </authorList>
    </citation>
    <scope>NUCLEOTIDE SEQUENCE [LARGE SCALE GENOMIC DNA]</scope>
    <source>
        <strain evidence="9 10">033</strain>
    </source>
</reference>
<dbReference type="PANTHER" id="PTHR20863:SF76">
    <property type="entry name" value="CARRIER DOMAIN-CONTAINING PROTEIN"/>
    <property type="match status" value="1"/>
</dbReference>
<name>A0AB33AJP1_9STRE</name>
<gene>
    <name evidence="7" type="primary">acpP</name>
    <name evidence="9" type="ORF">KE3_0323</name>
</gene>
<dbReference type="GO" id="GO:0000035">
    <property type="term" value="F:acyl binding"/>
    <property type="evidence" value="ECO:0007669"/>
    <property type="project" value="TreeGrafter"/>
</dbReference>
<comment type="similarity">
    <text evidence="7">Belongs to the acyl carrier protein (ACP) family.</text>
</comment>
<keyword evidence="10" id="KW-1185">Reference proteome</keyword>
<accession>A0AB33AJP1</accession>
<feature type="domain" description="Carrier" evidence="8">
    <location>
        <begin position="10"/>
        <end position="85"/>
    </location>
</feature>
<dbReference type="AlphaFoldDB" id="A0AB33AJP1"/>
<comment type="subcellular location">
    <subcellularLocation>
        <location evidence="7">Cytoplasm</location>
    </subcellularLocation>
</comment>
<dbReference type="GO" id="GO:0000036">
    <property type="term" value="F:acyl carrier activity"/>
    <property type="evidence" value="ECO:0007669"/>
    <property type="project" value="UniProtKB-UniRule"/>
</dbReference>
<dbReference type="InterPro" id="IPR009081">
    <property type="entry name" value="PP-bd_ACP"/>
</dbReference>
<dbReference type="GO" id="GO:0016020">
    <property type="term" value="C:membrane"/>
    <property type="evidence" value="ECO:0007669"/>
    <property type="project" value="GOC"/>
</dbReference>
<dbReference type="InterPro" id="IPR003231">
    <property type="entry name" value="ACP"/>
</dbReference>
<dbReference type="InterPro" id="IPR036736">
    <property type="entry name" value="ACP-like_sf"/>
</dbReference>
<keyword evidence="7" id="KW-0963">Cytoplasm</keyword>
<keyword evidence="1 7" id="KW-0596">Phosphopantetheine</keyword>
<dbReference type="GO" id="GO:0009245">
    <property type="term" value="P:lipid A biosynthetic process"/>
    <property type="evidence" value="ECO:0007669"/>
    <property type="project" value="TreeGrafter"/>
</dbReference>
<dbReference type="Gene3D" id="1.10.1200.10">
    <property type="entry name" value="ACP-like"/>
    <property type="match status" value="1"/>
</dbReference>
<comment type="function">
    <text evidence="7">Carrier of the growing fatty acid chain in fatty acid biosynthesis.</text>
</comment>
<dbReference type="KEGG" id="slu:KE3_0323"/>
<feature type="modified residue" description="O-(pantetheine 4'-phosphoryl)serine" evidence="7">
    <location>
        <position position="45"/>
    </location>
</feature>
<comment type="pathway">
    <text evidence="7">Lipid metabolism; fatty acid biosynthesis.</text>
</comment>
<dbReference type="SUPFAM" id="SSF47336">
    <property type="entry name" value="ACP-like"/>
    <property type="match status" value="1"/>
</dbReference>